<reference evidence="1" key="2">
    <citation type="journal article" date="2015" name="Data Brief">
        <title>Shoot transcriptome of the giant reed, Arundo donax.</title>
        <authorList>
            <person name="Barrero R.A."/>
            <person name="Guerrero F.D."/>
            <person name="Moolhuijzen P."/>
            <person name="Goolsby J.A."/>
            <person name="Tidwell J."/>
            <person name="Bellgard S.E."/>
            <person name="Bellgard M.I."/>
        </authorList>
    </citation>
    <scope>NUCLEOTIDE SEQUENCE</scope>
    <source>
        <tissue evidence="1">Shoot tissue taken approximately 20 cm above the soil surface</tissue>
    </source>
</reference>
<organism evidence="1">
    <name type="scientific">Arundo donax</name>
    <name type="common">Giant reed</name>
    <name type="synonym">Donax arundinaceus</name>
    <dbReference type="NCBI Taxonomy" id="35708"/>
    <lineage>
        <taxon>Eukaryota</taxon>
        <taxon>Viridiplantae</taxon>
        <taxon>Streptophyta</taxon>
        <taxon>Embryophyta</taxon>
        <taxon>Tracheophyta</taxon>
        <taxon>Spermatophyta</taxon>
        <taxon>Magnoliopsida</taxon>
        <taxon>Liliopsida</taxon>
        <taxon>Poales</taxon>
        <taxon>Poaceae</taxon>
        <taxon>PACMAD clade</taxon>
        <taxon>Arundinoideae</taxon>
        <taxon>Arundineae</taxon>
        <taxon>Arundo</taxon>
    </lineage>
</organism>
<protein>
    <submittedName>
        <fullName evidence="1">Uncharacterized protein</fullName>
    </submittedName>
</protein>
<name>A0A0A9EWQ5_ARUDO</name>
<reference evidence="1" key="1">
    <citation type="submission" date="2014-09" db="EMBL/GenBank/DDBJ databases">
        <authorList>
            <person name="Magalhaes I.L.F."/>
            <person name="Oliveira U."/>
            <person name="Santos F.R."/>
            <person name="Vidigal T.H.D.A."/>
            <person name="Brescovit A.D."/>
            <person name="Santos A.J."/>
        </authorList>
    </citation>
    <scope>NUCLEOTIDE SEQUENCE</scope>
    <source>
        <tissue evidence="1">Shoot tissue taken approximately 20 cm above the soil surface</tissue>
    </source>
</reference>
<dbReference type="AlphaFoldDB" id="A0A0A9EWQ5"/>
<dbReference type="EMBL" id="GBRH01192731">
    <property type="protein sequence ID" value="JAE05165.1"/>
    <property type="molecule type" value="Transcribed_RNA"/>
</dbReference>
<evidence type="ECO:0000313" key="1">
    <source>
        <dbReference type="EMBL" id="JAE05165.1"/>
    </source>
</evidence>
<sequence>MIYLLAIFTSMKRRRYTGFMCSIPSNPALSMAALWSFESPRTMAAYLLGASVTQWDSNIPPHHTLLVPWIYLLDIQSHPGNLDASTRCFLRSFQSPLSLQLTP</sequence>
<proteinExistence type="predicted"/>
<accession>A0A0A9EWQ5</accession>